<dbReference type="Proteomes" id="UP000772591">
    <property type="component" value="Unassembled WGS sequence"/>
</dbReference>
<evidence type="ECO:0000256" key="6">
    <source>
        <dbReference type="ARBA" id="ARBA00038076"/>
    </source>
</evidence>
<evidence type="ECO:0000313" key="11">
    <source>
        <dbReference type="Proteomes" id="UP000772591"/>
    </source>
</evidence>
<dbReference type="InterPro" id="IPR025857">
    <property type="entry name" value="MacB_PCD"/>
</dbReference>
<evidence type="ECO:0000259" key="8">
    <source>
        <dbReference type="Pfam" id="PF02687"/>
    </source>
</evidence>
<organism evidence="10 11">
    <name type="scientific">Pseudomonas gregormendelii</name>
    <dbReference type="NCBI Taxonomy" id="1628277"/>
    <lineage>
        <taxon>Bacteria</taxon>
        <taxon>Pseudomonadati</taxon>
        <taxon>Pseudomonadota</taxon>
        <taxon>Gammaproteobacteria</taxon>
        <taxon>Pseudomonadales</taxon>
        <taxon>Pseudomonadaceae</taxon>
        <taxon>Pseudomonas</taxon>
    </lineage>
</organism>
<keyword evidence="5 7" id="KW-0472">Membrane</keyword>
<proteinExistence type="inferred from homology"/>
<reference evidence="10 11" key="1">
    <citation type="journal article" date="2021" name="Int. J. Syst. Evol. Microbiol.">
        <title>Pseudomonas piscium sp. nov., Pseudomonas pisciculturae sp. nov., Pseudomonas mucoides sp. nov. and Pseudomonas neuropathica sp. nov. isolated from rainbow trout.</title>
        <authorList>
            <person name="Duman M."/>
            <person name="Mulet M."/>
            <person name="Altun S."/>
            <person name="Saticioglu I.B."/>
            <person name="Gomila M."/>
            <person name="Lalucat J."/>
            <person name="Garcia-Valdes E."/>
        </authorList>
    </citation>
    <scope>NUCLEOTIDE SEQUENCE [LARGE SCALE GENOMIC DNA]</scope>
    <source>
        <strain evidence="10 11">LMG 28632</strain>
    </source>
</reference>
<evidence type="ECO:0000256" key="4">
    <source>
        <dbReference type="ARBA" id="ARBA00022989"/>
    </source>
</evidence>
<comment type="similarity">
    <text evidence="6">Belongs to the ABC-4 integral membrane protein family.</text>
</comment>
<feature type="transmembrane region" description="Helical" evidence="7">
    <location>
        <begin position="364"/>
        <end position="383"/>
    </location>
</feature>
<sequence>MHFALNTHLSYRQLLRDALFSLQTHSRRSFLALLGIAIGSASVVAMINLGHNAAENAVAIFKEMGVDMLSVSLARADSTQAVRPDLNVQALRAAVPTLTFIAPISSSGKEVAFDGRRQYASLAAVTPEFAATMRMLMDEGRFFSRFDEAETLVVLGHRLARDLGTADHPVGTGDQVQLDGYLFTVIGIVQRQLVSPIVPVSVDRTLFLSFQGLVRLGQSADISNIIARVAPGQDVARAAEQLTPALQLQFPGQQIQVEVPEQIIEGMKNQTRTFAYLLMALGITSLIGAGVGIMNVMLMNVSQRRREIGVRIALGARRVDIRNLFLLEAMALTAAGALLGVVLGVVGAWVHASVVGWEFYLSPAAVLLGSASTLLVGLFFGLYPALSAARLQPVEALRDE</sequence>
<evidence type="ECO:0000256" key="2">
    <source>
        <dbReference type="ARBA" id="ARBA00022475"/>
    </source>
</evidence>
<evidence type="ECO:0000259" key="9">
    <source>
        <dbReference type="Pfam" id="PF12704"/>
    </source>
</evidence>
<dbReference type="Pfam" id="PF02687">
    <property type="entry name" value="FtsX"/>
    <property type="match status" value="1"/>
</dbReference>
<keyword evidence="3 7" id="KW-0812">Transmembrane</keyword>
<dbReference type="EMBL" id="JADEVO010000044">
    <property type="protein sequence ID" value="MBN3968160.1"/>
    <property type="molecule type" value="Genomic_DNA"/>
</dbReference>
<evidence type="ECO:0000256" key="7">
    <source>
        <dbReference type="SAM" id="Phobius"/>
    </source>
</evidence>
<dbReference type="RefSeq" id="WP_205893876.1">
    <property type="nucleotide sequence ID" value="NZ_JADEVO010000044.1"/>
</dbReference>
<dbReference type="PANTHER" id="PTHR30572">
    <property type="entry name" value="MEMBRANE COMPONENT OF TRANSPORTER-RELATED"/>
    <property type="match status" value="1"/>
</dbReference>
<dbReference type="InterPro" id="IPR003838">
    <property type="entry name" value="ABC3_permease_C"/>
</dbReference>
<feature type="transmembrane region" description="Helical" evidence="7">
    <location>
        <begin position="274"/>
        <end position="298"/>
    </location>
</feature>
<feature type="domain" description="ABC3 transporter permease C-terminal" evidence="8">
    <location>
        <begin position="281"/>
        <end position="393"/>
    </location>
</feature>
<evidence type="ECO:0000256" key="5">
    <source>
        <dbReference type="ARBA" id="ARBA00023136"/>
    </source>
</evidence>
<keyword evidence="4 7" id="KW-1133">Transmembrane helix</keyword>
<name>A0ABS3AMH6_9PSED</name>
<comment type="subcellular location">
    <subcellularLocation>
        <location evidence="1">Cell membrane</location>
        <topology evidence="1">Multi-pass membrane protein</topology>
    </subcellularLocation>
</comment>
<protein>
    <submittedName>
        <fullName evidence="10">ABC transporter permease</fullName>
    </submittedName>
</protein>
<evidence type="ECO:0000313" key="10">
    <source>
        <dbReference type="EMBL" id="MBN3968160.1"/>
    </source>
</evidence>
<dbReference type="InterPro" id="IPR050250">
    <property type="entry name" value="Macrolide_Exporter_MacB"/>
</dbReference>
<accession>A0ABS3AMH6</accession>
<dbReference type="Pfam" id="PF12704">
    <property type="entry name" value="MacB_PCD"/>
    <property type="match status" value="1"/>
</dbReference>
<evidence type="ECO:0000256" key="1">
    <source>
        <dbReference type="ARBA" id="ARBA00004651"/>
    </source>
</evidence>
<keyword evidence="2" id="KW-1003">Cell membrane</keyword>
<gene>
    <name evidence="10" type="ORF">IMW75_23140</name>
</gene>
<feature type="transmembrane region" description="Helical" evidence="7">
    <location>
        <begin position="324"/>
        <end position="352"/>
    </location>
</feature>
<feature type="domain" description="MacB-like periplasmic core" evidence="9">
    <location>
        <begin position="29"/>
        <end position="244"/>
    </location>
</feature>
<comment type="caution">
    <text evidence="10">The sequence shown here is derived from an EMBL/GenBank/DDBJ whole genome shotgun (WGS) entry which is preliminary data.</text>
</comment>
<keyword evidence="11" id="KW-1185">Reference proteome</keyword>
<dbReference type="PANTHER" id="PTHR30572:SF4">
    <property type="entry name" value="ABC TRANSPORTER PERMEASE YTRF"/>
    <property type="match status" value="1"/>
</dbReference>
<evidence type="ECO:0000256" key="3">
    <source>
        <dbReference type="ARBA" id="ARBA00022692"/>
    </source>
</evidence>